<keyword evidence="3" id="KW-1185">Reference proteome</keyword>
<dbReference type="Pfam" id="PF13302">
    <property type="entry name" value="Acetyltransf_3"/>
    <property type="match status" value="1"/>
</dbReference>
<proteinExistence type="predicted"/>
<dbReference type="PANTHER" id="PTHR43792:SF1">
    <property type="entry name" value="N-ACETYLTRANSFERASE DOMAIN-CONTAINING PROTEIN"/>
    <property type="match status" value="1"/>
</dbReference>
<evidence type="ECO:0000259" key="1">
    <source>
        <dbReference type="PROSITE" id="PS51186"/>
    </source>
</evidence>
<accession>A0A6G7ZNL8</accession>
<dbReference type="AlphaFoldDB" id="A0A6G7ZNL8"/>
<dbReference type="InterPro" id="IPR000182">
    <property type="entry name" value="GNAT_dom"/>
</dbReference>
<dbReference type="SUPFAM" id="SSF55729">
    <property type="entry name" value="Acyl-CoA N-acyltransferases (Nat)"/>
    <property type="match status" value="1"/>
</dbReference>
<evidence type="ECO:0000313" key="3">
    <source>
        <dbReference type="Proteomes" id="UP000502502"/>
    </source>
</evidence>
<evidence type="ECO:0000313" key="2">
    <source>
        <dbReference type="EMBL" id="QIL02518.1"/>
    </source>
</evidence>
<dbReference type="Gene3D" id="3.40.630.30">
    <property type="match status" value="1"/>
</dbReference>
<reference evidence="2 3" key="1">
    <citation type="submission" date="2020-03" db="EMBL/GenBank/DDBJ databases">
        <title>Sphingomonas sp. nov., isolated from fish.</title>
        <authorList>
            <person name="Hyun D.-W."/>
            <person name="Bae J.-W."/>
        </authorList>
    </citation>
    <scope>NUCLEOTIDE SEQUENCE [LARGE SCALE GENOMIC DNA]</scope>
    <source>
        <strain evidence="2 3">HDW15C</strain>
    </source>
</reference>
<dbReference type="RefSeq" id="WP_166094323.1">
    <property type="nucleotide sequence ID" value="NZ_CP049871.1"/>
</dbReference>
<dbReference type="GO" id="GO:0016747">
    <property type="term" value="F:acyltransferase activity, transferring groups other than amino-acyl groups"/>
    <property type="evidence" value="ECO:0007669"/>
    <property type="project" value="InterPro"/>
</dbReference>
<name>A0A6G7ZNL8_9SPHN</name>
<dbReference type="InterPro" id="IPR051531">
    <property type="entry name" value="N-acetyltransferase"/>
</dbReference>
<dbReference type="KEGG" id="ssin:G7078_06750"/>
<dbReference type="Proteomes" id="UP000502502">
    <property type="component" value="Chromosome"/>
</dbReference>
<sequence length="181" mass="20700">MSTTRLVRQAPRIETERLILRPWRKEDFRPWHAIMKQPEVHRHFGPEPIGAEECWRRLTAAVGGWQLNGFGTWAVERKSDGKLIGNVGIFTAWRDLEPEFGEQPEMGWIFSADTHGQGIASEACSAVIDWIEANLAPTPLWAIIAPSNVPSIRLAERLGFEHVGETRYHNERTLVLNRRAR</sequence>
<dbReference type="InterPro" id="IPR016181">
    <property type="entry name" value="Acyl_CoA_acyltransferase"/>
</dbReference>
<protein>
    <submittedName>
        <fullName evidence="2">GNAT family N-acetyltransferase</fullName>
    </submittedName>
</protein>
<organism evidence="2 3">
    <name type="scientific">Sphingomonas sinipercae</name>
    <dbReference type="NCBI Taxonomy" id="2714944"/>
    <lineage>
        <taxon>Bacteria</taxon>
        <taxon>Pseudomonadati</taxon>
        <taxon>Pseudomonadota</taxon>
        <taxon>Alphaproteobacteria</taxon>
        <taxon>Sphingomonadales</taxon>
        <taxon>Sphingomonadaceae</taxon>
        <taxon>Sphingomonas</taxon>
    </lineage>
</organism>
<gene>
    <name evidence="2" type="ORF">G7078_06750</name>
</gene>
<dbReference type="EMBL" id="CP049871">
    <property type="protein sequence ID" value="QIL02518.1"/>
    <property type="molecule type" value="Genomic_DNA"/>
</dbReference>
<dbReference type="PROSITE" id="PS51186">
    <property type="entry name" value="GNAT"/>
    <property type="match status" value="1"/>
</dbReference>
<keyword evidence="2" id="KW-0808">Transferase</keyword>
<dbReference type="PANTHER" id="PTHR43792">
    <property type="entry name" value="GNAT FAMILY, PUTATIVE (AFU_ORTHOLOGUE AFUA_3G00765)-RELATED-RELATED"/>
    <property type="match status" value="1"/>
</dbReference>
<feature type="domain" description="N-acetyltransferase" evidence="1">
    <location>
        <begin position="18"/>
        <end position="181"/>
    </location>
</feature>